<proteinExistence type="predicted"/>
<gene>
    <name evidence="1" type="ORF">FXN65_14690</name>
</gene>
<evidence type="ECO:0000313" key="2">
    <source>
        <dbReference type="Proteomes" id="UP000327179"/>
    </source>
</evidence>
<dbReference type="EMBL" id="CP043311">
    <property type="protein sequence ID" value="QEY63238.1"/>
    <property type="molecule type" value="Genomic_DNA"/>
</dbReference>
<organism evidence="1 2">
    <name type="scientific">Metapseudomonas lalkuanensis</name>
    <dbReference type="NCBI Taxonomy" id="2604832"/>
    <lineage>
        <taxon>Bacteria</taxon>
        <taxon>Pseudomonadati</taxon>
        <taxon>Pseudomonadota</taxon>
        <taxon>Gammaproteobacteria</taxon>
        <taxon>Pseudomonadales</taxon>
        <taxon>Pseudomonadaceae</taxon>
        <taxon>Metapseudomonas</taxon>
    </lineage>
</organism>
<dbReference type="KEGG" id="plal:FXN65_14690"/>
<protein>
    <submittedName>
        <fullName evidence="1">Uncharacterized protein</fullName>
    </submittedName>
</protein>
<evidence type="ECO:0000313" key="1">
    <source>
        <dbReference type="EMBL" id="QEY63238.1"/>
    </source>
</evidence>
<dbReference type="Proteomes" id="UP000327179">
    <property type="component" value="Chromosome"/>
</dbReference>
<reference evidence="1 2" key="1">
    <citation type="submission" date="2019-08" db="EMBL/GenBank/DDBJ databases">
        <title>Whole-genome Sequencing of e-waste polymer degrading bacterium Pseudomonas sp. strain PE08.</title>
        <authorList>
            <person name="Kirdat K."/>
            <person name="Debbarma P."/>
            <person name="Narawade N."/>
            <person name="Suyal D."/>
            <person name="Thorat V."/>
            <person name="Shouche Y."/>
            <person name="Goel R."/>
            <person name="Yadav A."/>
        </authorList>
    </citation>
    <scope>NUCLEOTIDE SEQUENCE [LARGE SCALE GENOMIC DNA]</scope>
    <source>
        <strain evidence="1 2">PE08</strain>
    </source>
</reference>
<sequence length="78" mass="8646">MTFKVERQDEAELEITRGTLHTGYPVAPFKALGLRCDGFARGVPGLLGTRVMCVSVEAEAIFIVMHDKHYNSTLTTTF</sequence>
<dbReference type="RefSeq" id="WP_151133887.1">
    <property type="nucleotide sequence ID" value="NZ_CP043311.1"/>
</dbReference>
<name>A0A5J6QKF9_9GAMM</name>
<dbReference type="AlphaFoldDB" id="A0A5J6QKF9"/>
<keyword evidence="2" id="KW-1185">Reference proteome</keyword>
<accession>A0A5J6QKF9</accession>